<protein>
    <submittedName>
        <fullName evidence="2">Uncharacterized protein</fullName>
    </submittedName>
</protein>
<proteinExistence type="predicted"/>
<evidence type="ECO:0000313" key="2">
    <source>
        <dbReference type="EMBL" id="PXZ04761.1"/>
    </source>
</evidence>
<evidence type="ECO:0000256" key="1">
    <source>
        <dbReference type="SAM" id="MobiDB-lite"/>
    </source>
</evidence>
<comment type="caution">
    <text evidence="2">The sequence shown here is derived from an EMBL/GenBank/DDBJ whole genome shotgun (WGS) entry which is preliminary data.</text>
</comment>
<sequence length="186" mass="20021">MNQVASQSTQVEATVVKNSTLTSKMPSNPGSQAGSGVTKPVSPEIINELSGTQITNVKAISAADANKSFIERGWNAPYDSSTQVRQFTTVKEVEFVRGHTESNVAGQFMVRADEIKGMTAQQILQHLALPSIPTHISDVKVPAGTKMQVGTIAPQPLFGAPNKGGTQYQLLQQIPLNNFYNTRPLK</sequence>
<accession>A0A2V4E0R6</accession>
<feature type="region of interest" description="Disordered" evidence="1">
    <location>
        <begin position="18"/>
        <end position="41"/>
    </location>
</feature>
<feature type="compositionally biased region" description="Polar residues" evidence="1">
    <location>
        <begin position="18"/>
        <end position="35"/>
    </location>
</feature>
<organism evidence="2 3">
    <name type="scientific">Gilliamella apicola</name>
    <dbReference type="NCBI Taxonomy" id="1196095"/>
    <lineage>
        <taxon>Bacteria</taxon>
        <taxon>Pseudomonadati</taxon>
        <taxon>Pseudomonadota</taxon>
        <taxon>Gammaproteobacteria</taxon>
        <taxon>Orbales</taxon>
        <taxon>Orbaceae</taxon>
        <taxon>Gilliamella</taxon>
    </lineage>
</organism>
<dbReference type="Proteomes" id="UP000247483">
    <property type="component" value="Unassembled WGS sequence"/>
</dbReference>
<dbReference type="EMBL" id="QGLP01000005">
    <property type="protein sequence ID" value="PXZ04761.1"/>
    <property type="molecule type" value="Genomic_DNA"/>
</dbReference>
<name>A0A2V4E0R6_9GAMM</name>
<dbReference type="AlphaFoldDB" id="A0A2V4E0R6"/>
<gene>
    <name evidence="2" type="ORF">DKK79_10495</name>
</gene>
<evidence type="ECO:0000313" key="3">
    <source>
        <dbReference type="Proteomes" id="UP000247483"/>
    </source>
</evidence>
<reference evidence="2 3" key="1">
    <citation type="submission" date="2018-05" db="EMBL/GenBank/DDBJ databases">
        <title>Reference genomes for bee gut microbiota database.</title>
        <authorList>
            <person name="Ellegaard K.M."/>
        </authorList>
    </citation>
    <scope>NUCLEOTIDE SEQUENCE [LARGE SCALE GENOMIC DNA]</scope>
    <source>
        <strain evidence="2 3">ESL0177</strain>
    </source>
</reference>